<name>A0A9X2CX29_9BACI</name>
<reference evidence="1" key="1">
    <citation type="submission" date="2022-02" db="EMBL/GenBank/DDBJ databases">
        <title>Halalkalibacter sp. nov. isolated from Lonar Lake, India.</title>
        <authorList>
            <person name="Joshi A."/>
            <person name="Thite S."/>
            <person name="Lodha T."/>
        </authorList>
    </citation>
    <scope>NUCLEOTIDE SEQUENCE</scope>
    <source>
        <strain evidence="1">MEB205</strain>
    </source>
</reference>
<accession>A0A9X2CX29</accession>
<dbReference type="RefSeq" id="WP_250098692.1">
    <property type="nucleotide sequence ID" value="NZ_JAKRYL010000042.1"/>
</dbReference>
<comment type="caution">
    <text evidence="1">The sequence shown here is derived from an EMBL/GenBank/DDBJ whole genome shotgun (WGS) entry which is preliminary data.</text>
</comment>
<gene>
    <name evidence="1" type="ORF">MF646_22255</name>
</gene>
<sequence length="88" mass="10485">MTNINGHIISGEFNREANEFLLQKVKNQDTISVIKERQFSRLYRYLKEHEDSEGNQIITLYDQLLIPLNQNEVKQLLNDLEQIQPLYH</sequence>
<dbReference type="Proteomes" id="UP001139150">
    <property type="component" value="Unassembled WGS sequence"/>
</dbReference>
<evidence type="ECO:0000313" key="1">
    <source>
        <dbReference type="EMBL" id="MCL7749839.1"/>
    </source>
</evidence>
<organism evidence="1 2">
    <name type="scientific">Halalkalibacter alkaliphilus</name>
    <dbReference type="NCBI Taxonomy" id="2917993"/>
    <lineage>
        <taxon>Bacteria</taxon>
        <taxon>Bacillati</taxon>
        <taxon>Bacillota</taxon>
        <taxon>Bacilli</taxon>
        <taxon>Bacillales</taxon>
        <taxon>Bacillaceae</taxon>
        <taxon>Halalkalibacter</taxon>
    </lineage>
</organism>
<dbReference type="EMBL" id="JAKRYL010000042">
    <property type="protein sequence ID" value="MCL7749839.1"/>
    <property type="molecule type" value="Genomic_DNA"/>
</dbReference>
<evidence type="ECO:0000313" key="2">
    <source>
        <dbReference type="Proteomes" id="UP001139150"/>
    </source>
</evidence>
<proteinExistence type="predicted"/>
<dbReference type="AlphaFoldDB" id="A0A9X2CX29"/>
<protein>
    <submittedName>
        <fullName evidence="1">Uncharacterized protein</fullName>
    </submittedName>
</protein>
<keyword evidence="2" id="KW-1185">Reference proteome</keyword>